<feature type="region of interest" description="Disordered" evidence="9">
    <location>
        <begin position="132"/>
        <end position="170"/>
    </location>
</feature>
<dbReference type="GO" id="GO:0051301">
    <property type="term" value="P:cell division"/>
    <property type="evidence" value="ECO:0007669"/>
    <property type="project" value="UniProtKB-KW"/>
</dbReference>
<dbReference type="InterPro" id="IPR001650">
    <property type="entry name" value="Helicase_C-like"/>
</dbReference>
<dbReference type="PROSITE" id="PS51194">
    <property type="entry name" value="HELICASE_CTER"/>
    <property type="match status" value="1"/>
</dbReference>
<accession>A0AAV5VXP9</accession>
<protein>
    <recommendedName>
        <fullName evidence="2">DNA repair and recombination protein RAD54-like</fullName>
    </recommendedName>
    <alternativeName>
        <fullName evidence="8">Protein okra</fullName>
    </alternativeName>
</protein>
<feature type="domain" description="Helicase C-terminal" evidence="11">
    <location>
        <begin position="557"/>
        <end position="715"/>
    </location>
</feature>
<comment type="subunit">
    <text evidence="1">Interacts (via N-terminus) with spn-A/Rad51.</text>
</comment>
<dbReference type="Pfam" id="PF10382">
    <property type="entry name" value="ZGRF1-like_N"/>
    <property type="match status" value="1"/>
</dbReference>
<dbReference type="SMART" id="SM00490">
    <property type="entry name" value="HELICc"/>
    <property type="match status" value="1"/>
</dbReference>
<dbReference type="Gene3D" id="3.40.50.10810">
    <property type="entry name" value="Tandem AAA-ATPase domain"/>
    <property type="match status" value="1"/>
</dbReference>
<dbReference type="GO" id="GO:0005634">
    <property type="term" value="C:nucleus"/>
    <property type="evidence" value="ECO:0007669"/>
    <property type="project" value="TreeGrafter"/>
</dbReference>
<keyword evidence="13" id="KW-1185">Reference proteome</keyword>
<proteinExistence type="predicted"/>
<dbReference type="GO" id="GO:0016787">
    <property type="term" value="F:hydrolase activity"/>
    <property type="evidence" value="ECO:0007669"/>
    <property type="project" value="UniProtKB-KW"/>
</dbReference>
<evidence type="ECO:0000256" key="7">
    <source>
        <dbReference type="ARBA" id="ARBA00024776"/>
    </source>
</evidence>
<evidence type="ECO:0000259" key="11">
    <source>
        <dbReference type="PROSITE" id="PS51194"/>
    </source>
</evidence>
<dbReference type="InterPro" id="IPR027417">
    <property type="entry name" value="P-loop_NTPase"/>
</dbReference>
<gene>
    <name evidence="12" type="ORF">PFISCL1PPCAC_15898</name>
</gene>
<comment type="function">
    <text evidence="7">Involved in mitotic DNA repair and meiotic recombination. Functions in the recombinational DNA repair pathway. Essential for interhomolog gene conversion (GC), but may have a less important role in intersister GC than spn-A/Rad51. In the presence of DNA, spn-A/Rad51 enhances the ATPase activity of okr/Rad54.</text>
</comment>
<dbReference type="InterPro" id="IPR049730">
    <property type="entry name" value="SNF2/RAD54-like_C"/>
</dbReference>
<dbReference type="GO" id="GO:0015616">
    <property type="term" value="F:DNA translocase activity"/>
    <property type="evidence" value="ECO:0007669"/>
    <property type="project" value="TreeGrafter"/>
</dbReference>
<evidence type="ECO:0000256" key="5">
    <source>
        <dbReference type="ARBA" id="ARBA00022801"/>
    </source>
</evidence>
<dbReference type="Pfam" id="PF00176">
    <property type="entry name" value="SNF2-rel_dom"/>
    <property type="match status" value="1"/>
</dbReference>
<sequence length="861" mass="94608">LQCEHQRKEAAMSEARYSVMFARANTRKHKKWEGDGFLTIHANGEAELTEENGREISRSTFTAKKRAELSHGYIMMIGGYEVEIQEEVDALPLPAAAPTANIPSPTVIAAPTVSTTSGYRLGSSNSSLAFKRKMEPVVSTPSSPAPKRRFEEQQLPSAAPAASPAAKPRPFSASSLLKSVSGGPAKAFCSPLVGMRQEQTPAYVINEQEVQEYGAAPITLEGWLADHLRNHQKEGVAFLVDKLKSRGGGAILADDMGLGKSIQTIATCWALLKRKTARVEDVVKKCLVVVPSSLLHNWRAEFAKWFRATRTPAMLVRKVSDISSYSSAHKITPFLVVSYDMALRYAPALSSCQFDLLVCDEGHRLKNSSGKLREALCSLSIPRRLLLTGTPVQNDLDEFHSLLDFVRPTCFGSPAEFRALCRDGGEGEGEEGGGECETSSDVAQLHASIAAVMLRRTSEVNVSHLPDKHEYVLFCAASPMQIKIFEAIADHVTGEPLVLIDLMRKASNHPAILFKHLQKGNDDGENRRVSYGSILSVFPRDFGTRSVGLADSGKLSVLVEMLSSFRMMGECTVIVSQYTKTLDMIGLLCNSLGLRLYRLDGSTPVADRQKLVNDFNQARDPTNVFLLSSKAGGVGLNLIGASRLVLFDLDWNPACDLQAMARIWRDGQPRACHIYRLVTTGTIDEKILQRQIKKTGLAAIVNVVDSLNTQTEKLSFRDEDLADIFTYKNTCSNTHDLLECGCEGDGLLPLEREEEEEAERSNQDDIDEDDIAASVVQSAGTDLPVVHRLDEGTVPADETTVVDEEDAAELPTEPASMAELFRWRHYAPTNDLPWQHLKALAGLGNMELQDLTFVLHYSNVF</sequence>
<comment type="caution">
    <text evidence="12">The sequence shown here is derived from an EMBL/GenBank/DDBJ whole genome shotgun (WGS) entry which is preliminary data.</text>
</comment>
<organism evidence="12 13">
    <name type="scientific">Pristionchus fissidentatus</name>
    <dbReference type="NCBI Taxonomy" id="1538716"/>
    <lineage>
        <taxon>Eukaryota</taxon>
        <taxon>Metazoa</taxon>
        <taxon>Ecdysozoa</taxon>
        <taxon>Nematoda</taxon>
        <taxon>Chromadorea</taxon>
        <taxon>Rhabditida</taxon>
        <taxon>Rhabditina</taxon>
        <taxon>Diplogasteromorpha</taxon>
        <taxon>Diplogasteroidea</taxon>
        <taxon>Neodiplogasteridae</taxon>
        <taxon>Pristionchus</taxon>
    </lineage>
</organism>
<dbReference type="CDD" id="cd18793">
    <property type="entry name" value="SF2_C_SNF"/>
    <property type="match status" value="1"/>
</dbReference>
<dbReference type="Gene3D" id="3.40.50.300">
    <property type="entry name" value="P-loop containing nucleotide triphosphate hydrolases"/>
    <property type="match status" value="1"/>
</dbReference>
<reference evidence="12" key="1">
    <citation type="submission" date="2023-10" db="EMBL/GenBank/DDBJ databases">
        <title>Genome assembly of Pristionchus species.</title>
        <authorList>
            <person name="Yoshida K."/>
            <person name="Sommer R.J."/>
        </authorList>
    </citation>
    <scope>NUCLEOTIDE SEQUENCE</scope>
    <source>
        <strain evidence="12">RS5133</strain>
    </source>
</reference>
<dbReference type="Pfam" id="PF00271">
    <property type="entry name" value="Helicase_C"/>
    <property type="match status" value="1"/>
</dbReference>
<dbReference type="PROSITE" id="PS51192">
    <property type="entry name" value="HELICASE_ATP_BIND_1"/>
    <property type="match status" value="1"/>
</dbReference>
<keyword evidence="6" id="KW-0131">Cell cycle</keyword>
<dbReference type="GO" id="GO:0007131">
    <property type="term" value="P:reciprocal meiotic recombination"/>
    <property type="evidence" value="ECO:0007669"/>
    <property type="project" value="TreeGrafter"/>
</dbReference>
<dbReference type="Proteomes" id="UP001432322">
    <property type="component" value="Unassembled WGS sequence"/>
</dbReference>
<feature type="non-terminal residue" evidence="12">
    <location>
        <position position="1"/>
    </location>
</feature>
<dbReference type="GO" id="GO:0000724">
    <property type="term" value="P:double-strand break repair via homologous recombination"/>
    <property type="evidence" value="ECO:0007669"/>
    <property type="project" value="TreeGrafter"/>
</dbReference>
<feature type="compositionally biased region" description="Low complexity" evidence="9">
    <location>
        <begin position="156"/>
        <end position="170"/>
    </location>
</feature>
<dbReference type="SUPFAM" id="SSF52540">
    <property type="entry name" value="P-loop containing nucleoside triphosphate hydrolases"/>
    <property type="match status" value="2"/>
</dbReference>
<evidence type="ECO:0000256" key="4">
    <source>
        <dbReference type="ARBA" id="ARBA00022776"/>
    </source>
</evidence>
<keyword evidence="5" id="KW-0378">Hydrolase</keyword>
<dbReference type="InterPro" id="IPR000330">
    <property type="entry name" value="SNF2_N"/>
</dbReference>
<keyword evidence="4" id="KW-0498">Mitosis</keyword>
<evidence type="ECO:0000256" key="1">
    <source>
        <dbReference type="ARBA" id="ARBA00011467"/>
    </source>
</evidence>
<dbReference type="AlphaFoldDB" id="A0AAV5VXP9"/>
<dbReference type="GO" id="GO:0005524">
    <property type="term" value="F:ATP binding"/>
    <property type="evidence" value="ECO:0007669"/>
    <property type="project" value="InterPro"/>
</dbReference>
<evidence type="ECO:0000256" key="3">
    <source>
        <dbReference type="ARBA" id="ARBA00022618"/>
    </source>
</evidence>
<evidence type="ECO:0000256" key="6">
    <source>
        <dbReference type="ARBA" id="ARBA00023306"/>
    </source>
</evidence>
<evidence type="ECO:0000256" key="8">
    <source>
        <dbReference type="ARBA" id="ARBA00029956"/>
    </source>
</evidence>
<evidence type="ECO:0000256" key="2">
    <source>
        <dbReference type="ARBA" id="ARBA00015341"/>
    </source>
</evidence>
<keyword evidence="3" id="KW-0132">Cell division</keyword>
<dbReference type="SMART" id="SM00487">
    <property type="entry name" value="DEXDc"/>
    <property type="match status" value="1"/>
</dbReference>
<evidence type="ECO:0000259" key="10">
    <source>
        <dbReference type="PROSITE" id="PS51192"/>
    </source>
</evidence>
<name>A0AAV5VXP9_9BILA</name>
<dbReference type="EMBL" id="BTSY01000004">
    <property type="protein sequence ID" value="GMT24601.1"/>
    <property type="molecule type" value="Genomic_DNA"/>
</dbReference>
<dbReference type="Gene3D" id="1.20.120.850">
    <property type="entry name" value="SWI2/SNF2 ATPases, N-terminal domain"/>
    <property type="match status" value="1"/>
</dbReference>
<dbReference type="PANTHER" id="PTHR45629">
    <property type="entry name" value="SNF2/RAD54 FAMILY MEMBER"/>
    <property type="match status" value="1"/>
</dbReference>
<feature type="domain" description="Helicase ATP-binding" evidence="10">
    <location>
        <begin position="241"/>
        <end position="409"/>
    </location>
</feature>
<dbReference type="InterPro" id="IPR050496">
    <property type="entry name" value="SNF2_RAD54_helicase_repair"/>
</dbReference>
<dbReference type="InterPro" id="IPR038718">
    <property type="entry name" value="SNF2-like_sf"/>
</dbReference>
<evidence type="ECO:0000313" key="12">
    <source>
        <dbReference type="EMBL" id="GMT24601.1"/>
    </source>
</evidence>
<evidence type="ECO:0000313" key="13">
    <source>
        <dbReference type="Proteomes" id="UP001432322"/>
    </source>
</evidence>
<dbReference type="InterPro" id="IPR014001">
    <property type="entry name" value="Helicase_ATP-bd"/>
</dbReference>
<dbReference type="InterPro" id="IPR018838">
    <property type="entry name" value="ZGRF1-like_N"/>
</dbReference>
<dbReference type="PANTHER" id="PTHR45629:SF7">
    <property type="entry name" value="DNA EXCISION REPAIR PROTEIN ERCC-6-RELATED"/>
    <property type="match status" value="1"/>
</dbReference>
<evidence type="ECO:0000256" key="9">
    <source>
        <dbReference type="SAM" id="MobiDB-lite"/>
    </source>
</evidence>